<proteinExistence type="predicted"/>
<evidence type="ECO:0000313" key="2">
    <source>
        <dbReference type="EMBL" id="VFK50102.1"/>
    </source>
</evidence>
<feature type="region of interest" description="Disordered" evidence="1">
    <location>
        <begin position="1"/>
        <end position="21"/>
    </location>
</feature>
<evidence type="ECO:0000256" key="1">
    <source>
        <dbReference type="SAM" id="MobiDB-lite"/>
    </source>
</evidence>
<dbReference type="AlphaFoldDB" id="A0A450Z8L9"/>
<reference evidence="2" key="1">
    <citation type="submission" date="2019-02" db="EMBL/GenBank/DDBJ databases">
        <authorList>
            <person name="Gruber-Vodicka R. H."/>
            <person name="Seah K. B. B."/>
        </authorList>
    </citation>
    <scope>NUCLEOTIDE SEQUENCE</scope>
    <source>
        <strain evidence="2">BECK_BZ123</strain>
    </source>
</reference>
<accession>A0A450Z8L9</accession>
<dbReference type="EMBL" id="CAADFS010000091">
    <property type="protein sequence ID" value="VFK50102.1"/>
    <property type="molecule type" value="Genomic_DNA"/>
</dbReference>
<gene>
    <name evidence="2" type="ORF">BECKTC1821D_GA0114238_10915</name>
</gene>
<sequence>MAKRRVHAARGMLPGLSPSRRQQFSRCGLHGCKMIGEFVNNQALPSFVVNQQSFFIFRGDETAMIVMMTNSRNGSIEIIWGTANYFAASFSRNRRFFKETDKWIRVRPRGMKYKRKILSLTHLCIWNTLGPEDFSPRSKRQRVKSSGNLSFRPKPGYGEQG</sequence>
<name>A0A450Z8L9_9GAMM</name>
<organism evidence="2">
    <name type="scientific">Candidatus Kentrum sp. TC</name>
    <dbReference type="NCBI Taxonomy" id="2126339"/>
    <lineage>
        <taxon>Bacteria</taxon>
        <taxon>Pseudomonadati</taxon>
        <taxon>Pseudomonadota</taxon>
        <taxon>Gammaproteobacteria</taxon>
        <taxon>Candidatus Kentrum</taxon>
    </lineage>
</organism>
<feature type="region of interest" description="Disordered" evidence="1">
    <location>
        <begin position="135"/>
        <end position="161"/>
    </location>
</feature>
<protein>
    <submittedName>
        <fullName evidence="2">Uncharacterized protein</fullName>
    </submittedName>
</protein>